<sequence>MPPIPENGMCYPPSSSGYQPLDFHDDVECFDSAQRRVAQRTFAFSPYRSQANDASDLLKTFLLDTRRHDAPSKQLYLRITCGSAKYVDLPLPAMGLQDSLPFALADDVPCFRGLSGASKMSWAGRLREVGRKFIGRSASICGDQCELRTCDSAALQVWNASQRKPLYASPEEIERYHKRLRTTRLPPWTPLNDEFLPRHRSSQSSTELNPEEEVDRVFDASASVGDLDLSSVFARTRERKTSRLISSGLQEAIERFADDRHFSKHLVCNECVWGWDLALLKTRVQELVHSVEVQANGNATSRQNEELAVEIDVQVIGLDDIREYHVVWAPIAYVTKTLPTVFNSRASLLSLVMLVILFTGTAAAGILTNTLVFIGALLLLSAWSTLTWLVRTQDACIHDTIGTAWCLAPRWVKLQDADPDWDHDRAVQSLKADTDSSALQNVKRGVEDAWFVQRGLHADEWLQSQRERLVHWVKDQ</sequence>
<dbReference type="AlphaFoldDB" id="A0A0D1E8E4"/>
<dbReference type="InParanoid" id="A0A0D1E8E4"/>
<keyword evidence="1" id="KW-0812">Transmembrane</keyword>
<reference evidence="2 3" key="1">
    <citation type="journal article" date="2006" name="Nature">
        <title>Insights from the genome of the biotrophic fungal plant pathogen Ustilago maydis.</title>
        <authorList>
            <person name="Kamper J."/>
            <person name="Kahmann R."/>
            <person name="Bolker M."/>
            <person name="Ma L.J."/>
            <person name="Brefort T."/>
            <person name="Saville B.J."/>
            <person name="Banuett F."/>
            <person name="Kronstad J.W."/>
            <person name="Gold S.E."/>
            <person name="Muller O."/>
            <person name="Perlin M.H."/>
            <person name="Wosten H.A."/>
            <person name="de Vries R."/>
            <person name="Ruiz-Herrera J."/>
            <person name="Reynaga-Pena C.G."/>
            <person name="Snetselaar K."/>
            <person name="McCann M."/>
            <person name="Perez-Martin J."/>
            <person name="Feldbrugge M."/>
            <person name="Basse C.W."/>
            <person name="Steinberg G."/>
            <person name="Ibeas J.I."/>
            <person name="Holloman W."/>
            <person name="Guzman P."/>
            <person name="Farman M."/>
            <person name="Stajich J.E."/>
            <person name="Sentandreu R."/>
            <person name="Gonzalez-Prieto J.M."/>
            <person name="Kennell J.C."/>
            <person name="Molina L."/>
            <person name="Schirawski J."/>
            <person name="Mendoza-Mendoza A."/>
            <person name="Greilinger D."/>
            <person name="Munch K."/>
            <person name="Rossel N."/>
            <person name="Scherer M."/>
            <person name="Vranes M."/>
            <person name="Ladendorf O."/>
            <person name="Vincon V."/>
            <person name="Fuchs U."/>
            <person name="Sandrock B."/>
            <person name="Meng S."/>
            <person name="Ho E.C."/>
            <person name="Cahill M.J."/>
            <person name="Boyce K.J."/>
            <person name="Klose J."/>
            <person name="Klosterman S.J."/>
            <person name="Deelstra H.J."/>
            <person name="Ortiz-Castellanos L."/>
            <person name="Li W."/>
            <person name="Sanchez-Alonso P."/>
            <person name="Schreier P.H."/>
            <person name="Hauser-Hahn I."/>
            <person name="Vaupel M."/>
            <person name="Koopmann E."/>
            <person name="Friedrich G."/>
            <person name="Voss H."/>
            <person name="Schluter T."/>
            <person name="Margolis J."/>
            <person name="Platt D."/>
            <person name="Swimmer C."/>
            <person name="Gnirke A."/>
            <person name="Chen F."/>
            <person name="Vysotskaia V."/>
            <person name="Mannhaupt G."/>
            <person name="Guldener U."/>
            <person name="Munsterkotter M."/>
            <person name="Haase D."/>
            <person name="Oesterheld M."/>
            <person name="Mewes H.W."/>
            <person name="Mauceli E.W."/>
            <person name="DeCaprio D."/>
            <person name="Wade C.M."/>
            <person name="Butler J."/>
            <person name="Young S."/>
            <person name="Jaffe D.B."/>
            <person name="Calvo S."/>
            <person name="Nusbaum C."/>
            <person name="Galagan J."/>
            <person name="Birren B.W."/>
        </authorList>
    </citation>
    <scope>NUCLEOTIDE SEQUENCE [LARGE SCALE GENOMIC DNA]</scope>
    <source>
        <strain evidence="3">DSM 14603 / FGSC 9021 / UM521</strain>
    </source>
</reference>
<evidence type="ECO:0000256" key="1">
    <source>
        <dbReference type="SAM" id="Phobius"/>
    </source>
</evidence>
<dbReference type="GeneID" id="23566311"/>
<proteinExistence type="predicted"/>
<dbReference type="KEGG" id="uma:UMAG_10258"/>
<keyword evidence="1" id="KW-0472">Membrane</keyword>
<dbReference type="EMBL" id="CM003142">
    <property type="protein sequence ID" value="KIS70680.1"/>
    <property type="molecule type" value="Genomic_DNA"/>
</dbReference>
<dbReference type="OrthoDB" id="2550388at2759"/>
<protein>
    <submittedName>
        <fullName evidence="2">Uncharacterized protein</fullName>
    </submittedName>
</protein>
<dbReference type="VEuPathDB" id="FungiDB:UMAG_10258"/>
<dbReference type="eggNOG" id="ENOG502QYBA">
    <property type="taxonomic scope" value="Eukaryota"/>
</dbReference>
<name>A0A0D1E8E4_MYCMD</name>
<evidence type="ECO:0000313" key="3">
    <source>
        <dbReference type="Proteomes" id="UP000000561"/>
    </source>
</evidence>
<feature type="transmembrane region" description="Helical" evidence="1">
    <location>
        <begin position="372"/>
        <end position="390"/>
    </location>
</feature>
<gene>
    <name evidence="2" type="ORF">UMAG_10258</name>
</gene>
<evidence type="ECO:0000313" key="2">
    <source>
        <dbReference type="EMBL" id="KIS70680.1"/>
    </source>
</evidence>
<organism evidence="2 3">
    <name type="scientific">Mycosarcoma maydis</name>
    <name type="common">Corn smut fungus</name>
    <name type="synonym">Ustilago maydis</name>
    <dbReference type="NCBI Taxonomy" id="5270"/>
    <lineage>
        <taxon>Eukaryota</taxon>
        <taxon>Fungi</taxon>
        <taxon>Dikarya</taxon>
        <taxon>Basidiomycota</taxon>
        <taxon>Ustilaginomycotina</taxon>
        <taxon>Ustilaginomycetes</taxon>
        <taxon>Ustilaginales</taxon>
        <taxon>Ustilaginaceae</taxon>
        <taxon>Mycosarcoma</taxon>
    </lineage>
</organism>
<dbReference type="RefSeq" id="XP_011387955.1">
    <property type="nucleotide sequence ID" value="XM_011389653.1"/>
</dbReference>
<keyword evidence="1" id="KW-1133">Transmembrane helix</keyword>
<keyword evidence="3" id="KW-1185">Reference proteome</keyword>
<dbReference type="Proteomes" id="UP000000561">
    <property type="component" value="Chromosome 3"/>
</dbReference>
<accession>A0A0D1E8E4</accession>